<comment type="caution">
    <text evidence="1">The sequence shown here is derived from an EMBL/GenBank/DDBJ whole genome shotgun (WGS) entry which is preliminary data.</text>
</comment>
<protein>
    <submittedName>
        <fullName evidence="1">Uncharacterized protein</fullName>
    </submittedName>
</protein>
<dbReference type="EMBL" id="RJVU01051924">
    <property type="protein sequence ID" value="ROL41270.1"/>
    <property type="molecule type" value="Genomic_DNA"/>
</dbReference>
<gene>
    <name evidence="1" type="ORF">DPX16_5379</name>
</gene>
<keyword evidence="2" id="KW-1185">Reference proteome</keyword>
<sequence length="127" mass="14347">MENDALSNSSQSDEDDFFASMKTGLSQAGVREHGHIHMHGERFEIQTSIHTDTQLLHSLRNFHSLWQNQQQTPECLYKFECQPGKAVRCNEETQVKTARGSVREGDGEVALHTQNGSTMWQTVSLSL</sequence>
<dbReference type="AlphaFoldDB" id="A0A3N0Y5Y1"/>
<reference evidence="1 2" key="1">
    <citation type="submission" date="2018-10" db="EMBL/GenBank/DDBJ databases">
        <title>Genome assembly for a Yunnan-Guizhou Plateau 3E fish, Anabarilius grahami (Regan), and its evolutionary and genetic applications.</title>
        <authorList>
            <person name="Jiang W."/>
        </authorList>
    </citation>
    <scope>NUCLEOTIDE SEQUENCE [LARGE SCALE GENOMIC DNA]</scope>
    <source>
        <strain evidence="1">AG-KIZ</strain>
        <tissue evidence="1">Muscle</tissue>
    </source>
</reference>
<accession>A0A3N0Y5Y1</accession>
<name>A0A3N0Y5Y1_ANAGA</name>
<evidence type="ECO:0000313" key="1">
    <source>
        <dbReference type="EMBL" id="ROL41270.1"/>
    </source>
</evidence>
<proteinExistence type="predicted"/>
<dbReference type="Proteomes" id="UP000281406">
    <property type="component" value="Unassembled WGS sequence"/>
</dbReference>
<organism evidence="1 2">
    <name type="scientific">Anabarilius grahami</name>
    <name type="common">Kanglang fish</name>
    <name type="synonym">Barilius grahami</name>
    <dbReference type="NCBI Taxonomy" id="495550"/>
    <lineage>
        <taxon>Eukaryota</taxon>
        <taxon>Metazoa</taxon>
        <taxon>Chordata</taxon>
        <taxon>Craniata</taxon>
        <taxon>Vertebrata</taxon>
        <taxon>Euteleostomi</taxon>
        <taxon>Actinopterygii</taxon>
        <taxon>Neopterygii</taxon>
        <taxon>Teleostei</taxon>
        <taxon>Ostariophysi</taxon>
        <taxon>Cypriniformes</taxon>
        <taxon>Xenocyprididae</taxon>
        <taxon>Xenocypridinae</taxon>
        <taxon>Xenocypridinae incertae sedis</taxon>
        <taxon>Anabarilius</taxon>
    </lineage>
</organism>
<evidence type="ECO:0000313" key="2">
    <source>
        <dbReference type="Proteomes" id="UP000281406"/>
    </source>
</evidence>